<reference evidence="5 6" key="1">
    <citation type="submission" date="2019-02" db="EMBL/GenBank/DDBJ databases">
        <title>Deep-cultivation of Planctomycetes and their phenomic and genomic characterization uncovers novel biology.</title>
        <authorList>
            <person name="Wiegand S."/>
            <person name="Jogler M."/>
            <person name="Boedeker C."/>
            <person name="Pinto D."/>
            <person name="Vollmers J."/>
            <person name="Rivas-Marin E."/>
            <person name="Kohn T."/>
            <person name="Peeters S.H."/>
            <person name="Heuer A."/>
            <person name="Rast P."/>
            <person name="Oberbeckmann S."/>
            <person name="Bunk B."/>
            <person name="Jeske O."/>
            <person name="Meyerdierks A."/>
            <person name="Storesund J.E."/>
            <person name="Kallscheuer N."/>
            <person name="Luecker S."/>
            <person name="Lage O.M."/>
            <person name="Pohl T."/>
            <person name="Merkel B.J."/>
            <person name="Hornburger P."/>
            <person name="Mueller R.-W."/>
            <person name="Bruemmer F."/>
            <person name="Labrenz M."/>
            <person name="Spormann A.M."/>
            <person name="Op Den Camp H."/>
            <person name="Overmann J."/>
            <person name="Amann R."/>
            <person name="Jetten M.S.M."/>
            <person name="Mascher T."/>
            <person name="Medema M.H."/>
            <person name="Devos D.P."/>
            <person name="Kaster A.-K."/>
            <person name="Ovreas L."/>
            <person name="Rohde M."/>
            <person name="Galperin M.Y."/>
            <person name="Jogler C."/>
        </authorList>
    </citation>
    <scope>NUCLEOTIDE SEQUENCE [LARGE SCALE GENOMIC DNA]</scope>
    <source>
        <strain evidence="5 6">Pla111</strain>
    </source>
</reference>
<evidence type="ECO:0000256" key="1">
    <source>
        <dbReference type="ARBA" id="ARBA00022737"/>
    </source>
</evidence>
<evidence type="ECO:0000256" key="4">
    <source>
        <dbReference type="SAM" id="SignalP"/>
    </source>
</evidence>
<evidence type="ECO:0000313" key="6">
    <source>
        <dbReference type="Proteomes" id="UP000318995"/>
    </source>
</evidence>
<organism evidence="5 6">
    <name type="scientific">Botrimarina hoheduenensis</name>
    <dbReference type="NCBI Taxonomy" id="2528000"/>
    <lineage>
        <taxon>Bacteria</taxon>
        <taxon>Pseudomonadati</taxon>
        <taxon>Planctomycetota</taxon>
        <taxon>Planctomycetia</taxon>
        <taxon>Pirellulales</taxon>
        <taxon>Lacipirellulaceae</taxon>
        <taxon>Botrimarina</taxon>
    </lineage>
</organism>
<comment type="caution">
    <text evidence="5">The sequence shown here is derived from an EMBL/GenBank/DDBJ whole genome shotgun (WGS) entry which is preliminary data.</text>
</comment>
<proteinExistence type="predicted"/>
<keyword evidence="2 3" id="KW-0802">TPR repeat</keyword>
<dbReference type="SUPFAM" id="SSF48452">
    <property type="entry name" value="TPR-like"/>
    <property type="match status" value="2"/>
</dbReference>
<dbReference type="PANTHER" id="PTHR44858">
    <property type="entry name" value="TETRATRICOPEPTIDE REPEAT PROTEIN 6"/>
    <property type="match status" value="1"/>
</dbReference>
<dbReference type="PROSITE" id="PS50005">
    <property type="entry name" value="TPR"/>
    <property type="match status" value="4"/>
</dbReference>
<accession>A0A5C5W9R5</accession>
<dbReference type="InterPro" id="IPR011990">
    <property type="entry name" value="TPR-like_helical_dom_sf"/>
</dbReference>
<protein>
    <submittedName>
        <fullName evidence="5">Lipoprotein NlpI</fullName>
    </submittedName>
</protein>
<name>A0A5C5W9R5_9BACT</name>
<keyword evidence="6" id="KW-1185">Reference proteome</keyword>
<dbReference type="AlphaFoldDB" id="A0A5C5W9R5"/>
<feature type="repeat" description="TPR" evidence="3">
    <location>
        <begin position="455"/>
        <end position="488"/>
    </location>
</feature>
<dbReference type="SMART" id="SM00028">
    <property type="entry name" value="TPR"/>
    <property type="match status" value="10"/>
</dbReference>
<sequence precursor="true">MNGFLRFTRTTLLIIATFGLCQAANAQEDEVPTEDGQVSAQAIVDAGREQFNAGEYEAAVNSFTTVVNALKSRGPSQELLQLLVFRAKAYAQLEEYEAALGDLKEGLTYAQGNPAIEAEIRNTRGEVYMEAGAYQLALPDLQSAAAADRANGQYQFNLGKAEVKLGLSEPGEKALTKWLESGEDLPEQKAEALMLRGQAYASLAKYDKARADLAASLAIDSNEHEVYFTLGSIALQEKNYAEAAEQLSLAIKNYTPEDEDDTLPFVQGHLTRAFCLEELGKEQEDQAVAVGHYQAAAAECQQLINELDEDNPELGGSRSAALFRLGVVQRLQGDYADAIRSLSKAIQINPALGEAYFRRGICFFYQGEELLAIRDFEQAAGINFDSPRSNLWKGMAWAKLNDYDAAIRAYGEAVAVSDRYVPAFVNRGLAHLQQRDFEKAIGDFNEAIRLQPTEATHYYRRGRAYSLSGDREDAIQSYMNAVAYDGNLRPALLALADELEANGQRALGAEYRSRAGE</sequence>
<dbReference type="Gene3D" id="1.25.40.10">
    <property type="entry name" value="Tetratricopeptide repeat domain"/>
    <property type="match status" value="5"/>
</dbReference>
<keyword evidence="4" id="KW-0732">Signal</keyword>
<feature type="chain" id="PRO_5023006192" evidence="4">
    <location>
        <begin position="27"/>
        <end position="517"/>
    </location>
</feature>
<dbReference type="Pfam" id="PF00515">
    <property type="entry name" value="TPR_1"/>
    <property type="match status" value="2"/>
</dbReference>
<evidence type="ECO:0000256" key="2">
    <source>
        <dbReference type="ARBA" id="ARBA00022803"/>
    </source>
</evidence>
<dbReference type="PANTHER" id="PTHR44858:SF1">
    <property type="entry name" value="UDP-N-ACETYLGLUCOSAMINE--PEPTIDE N-ACETYLGLUCOSAMINYLTRANSFERASE SPINDLY-RELATED"/>
    <property type="match status" value="1"/>
</dbReference>
<dbReference type="PROSITE" id="PS50293">
    <property type="entry name" value="TPR_REGION"/>
    <property type="match status" value="2"/>
</dbReference>
<keyword evidence="1" id="KW-0677">Repeat</keyword>
<dbReference type="EMBL" id="SJPH01000002">
    <property type="protein sequence ID" value="TWT47237.1"/>
    <property type="molecule type" value="Genomic_DNA"/>
</dbReference>
<dbReference type="InterPro" id="IPR050498">
    <property type="entry name" value="Ycf3"/>
</dbReference>
<evidence type="ECO:0000256" key="3">
    <source>
        <dbReference type="PROSITE-ProRule" id="PRU00339"/>
    </source>
</evidence>
<feature type="signal peptide" evidence="4">
    <location>
        <begin position="1"/>
        <end position="26"/>
    </location>
</feature>
<feature type="repeat" description="TPR" evidence="3">
    <location>
        <begin position="421"/>
        <end position="454"/>
    </location>
</feature>
<dbReference type="Pfam" id="PF13181">
    <property type="entry name" value="TPR_8"/>
    <property type="match status" value="1"/>
</dbReference>
<feature type="repeat" description="TPR" evidence="3">
    <location>
        <begin position="319"/>
        <end position="352"/>
    </location>
</feature>
<keyword evidence="5" id="KW-0449">Lipoprotein</keyword>
<dbReference type="OrthoDB" id="9790037at2"/>
<dbReference type="InterPro" id="IPR019734">
    <property type="entry name" value="TPR_rpt"/>
</dbReference>
<evidence type="ECO:0000313" key="5">
    <source>
        <dbReference type="EMBL" id="TWT47237.1"/>
    </source>
</evidence>
<dbReference type="Proteomes" id="UP000318995">
    <property type="component" value="Unassembled WGS sequence"/>
</dbReference>
<dbReference type="Pfam" id="PF13432">
    <property type="entry name" value="TPR_16"/>
    <property type="match status" value="2"/>
</dbReference>
<gene>
    <name evidence="5" type="ORF">Pla111_08490</name>
</gene>
<dbReference type="RefSeq" id="WP_146571706.1">
    <property type="nucleotide sequence ID" value="NZ_SJPH01000002.1"/>
</dbReference>
<feature type="repeat" description="TPR" evidence="3">
    <location>
        <begin position="190"/>
        <end position="223"/>
    </location>
</feature>